<dbReference type="PANTHER" id="PTHR10145:SF6">
    <property type="entry name" value="TRANSCRIPTION ELONGATION FACTOR SPT6"/>
    <property type="match status" value="1"/>
</dbReference>
<protein>
    <recommendedName>
        <fullName evidence="5">Transcription elongation factor Spt6 helix-hairpin-helix motif domain-containing protein</fullName>
    </recommendedName>
</protein>
<dbReference type="GO" id="GO:0031491">
    <property type="term" value="F:nucleosome binding"/>
    <property type="evidence" value="ECO:0007669"/>
    <property type="project" value="TreeGrafter"/>
</dbReference>
<dbReference type="GO" id="GO:0008023">
    <property type="term" value="C:transcription elongation factor complex"/>
    <property type="evidence" value="ECO:0007669"/>
    <property type="project" value="TreeGrafter"/>
</dbReference>
<feature type="compositionally biased region" description="Basic and acidic residues" evidence="1">
    <location>
        <begin position="172"/>
        <end position="182"/>
    </location>
</feature>
<proteinExistence type="predicted"/>
<reference evidence="4" key="1">
    <citation type="submission" date="2015-08" db="EMBL/GenBank/DDBJ databases">
        <authorList>
            <person name="Babu N.S."/>
            <person name="Beckwith C.J."/>
            <person name="Beseler K.G."/>
            <person name="Brison A."/>
            <person name="Carone J.V."/>
            <person name="Caskin T.P."/>
            <person name="Diamond M."/>
            <person name="Durham M.E."/>
            <person name="Foxe J.M."/>
            <person name="Go M."/>
            <person name="Henderson B.A."/>
            <person name="Jones I.B."/>
            <person name="McGettigan J.A."/>
            <person name="Micheletti S.J."/>
            <person name="Nasrallah M.E."/>
            <person name="Ortiz D."/>
            <person name="Piller C.R."/>
            <person name="Privatt S.R."/>
            <person name="Schneider S.L."/>
            <person name="Sharp S."/>
            <person name="Smith T.C."/>
            <person name="Stanton J.D."/>
            <person name="Ullery H.E."/>
            <person name="Wilson R.J."/>
            <person name="Serrano M.G."/>
            <person name="Buck G."/>
            <person name="Lee V."/>
            <person name="Wang Y."/>
            <person name="Carvalho R."/>
            <person name="Voegtly L."/>
            <person name="Shi R."/>
            <person name="Duckworth R."/>
            <person name="Johnson A."/>
            <person name="Loviza R."/>
            <person name="Walstead R."/>
            <person name="Shah Z."/>
            <person name="Kiflezghi M."/>
            <person name="Wade K."/>
            <person name="Ball S.L."/>
            <person name="Bradley K.W."/>
            <person name="Asai D.J."/>
            <person name="Bowman C.A."/>
            <person name="Russell D.A."/>
            <person name="Pope W.H."/>
            <person name="Jacobs-Sera D."/>
            <person name="Hendrix R.W."/>
            <person name="Hatfull G.F."/>
        </authorList>
    </citation>
    <scope>NUCLEOTIDE SEQUENCE [LARGE SCALE GENOMIC DNA]</scope>
</reference>
<evidence type="ECO:0008006" key="5">
    <source>
        <dbReference type="Google" id="ProtNLM"/>
    </source>
</evidence>
<feature type="compositionally biased region" description="Basic residues" evidence="1">
    <location>
        <begin position="135"/>
        <end position="153"/>
    </location>
</feature>
<dbReference type="Pfam" id="PF14635">
    <property type="entry name" value="HHH_7"/>
    <property type="match status" value="1"/>
</dbReference>
<feature type="compositionally biased region" description="Acidic residues" evidence="1">
    <location>
        <begin position="194"/>
        <end position="204"/>
    </location>
</feature>
<evidence type="ECO:0000259" key="2">
    <source>
        <dbReference type="Pfam" id="PF14633"/>
    </source>
</evidence>
<dbReference type="Proteomes" id="UP000199752">
    <property type="component" value="Chromosome 6"/>
</dbReference>
<dbReference type="InterPro" id="IPR035019">
    <property type="entry name" value="Spt6_SH2_N"/>
</dbReference>
<dbReference type="EMBL" id="LN877952">
    <property type="protein sequence ID" value="CUV06950.1"/>
    <property type="molecule type" value="Genomic_DNA"/>
</dbReference>
<gene>
    <name evidence="4" type="ORF">CHUDEA6_5250</name>
</gene>
<feature type="region of interest" description="Disordered" evidence="1">
    <location>
        <begin position="2104"/>
        <end position="2235"/>
    </location>
</feature>
<feature type="domain" description="Transcription elongation factor Spt6 helix-hairpin-helix motif" evidence="3">
    <location>
        <begin position="1389"/>
        <end position="1469"/>
    </location>
</feature>
<dbReference type="GO" id="GO:0034728">
    <property type="term" value="P:nucleosome organization"/>
    <property type="evidence" value="ECO:0007669"/>
    <property type="project" value="TreeGrafter"/>
</dbReference>
<feature type="region of interest" description="Disordered" evidence="1">
    <location>
        <begin position="327"/>
        <end position="353"/>
    </location>
</feature>
<feature type="compositionally biased region" description="Gly residues" evidence="1">
    <location>
        <begin position="2133"/>
        <end position="2147"/>
    </location>
</feature>
<dbReference type="Gene3D" id="1.10.3500.10">
    <property type="entry name" value="Tex N-terminal region-like"/>
    <property type="match status" value="1"/>
</dbReference>
<dbReference type="Gene3D" id="1.10.10.650">
    <property type="entry name" value="RuvA domain 2-like"/>
    <property type="match status" value="1"/>
</dbReference>
<feature type="compositionally biased region" description="Polar residues" evidence="1">
    <location>
        <begin position="2224"/>
        <end position="2235"/>
    </location>
</feature>
<feature type="compositionally biased region" description="Low complexity" evidence="1">
    <location>
        <begin position="2169"/>
        <end position="2178"/>
    </location>
</feature>
<dbReference type="Gene3D" id="3.30.505.10">
    <property type="entry name" value="SH2 domain"/>
    <property type="match status" value="1"/>
</dbReference>
<dbReference type="VEuPathDB" id="CryptoDB:GY17_00000550"/>
<feature type="region of interest" description="Disordered" evidence="1">
    <location>
        <begin position="1779"/>
        <end position="1799"/>
    </location>
</feature>
<evidence type="ECO:0000256" key="1">
    <source>
        <dbReference type="SAM" id="MobiDB-lite"/>
    </source>
</evidence>
<feature type="region of interest" description="Disordered" evidence="1">
    <location>
        <begin position="1082"/>
        <end position="1135"/>
    </location>
</feature>
<feature type="compositionally biased region" description="Basic and acidic residues" evidence="1">
    <location>
        <begin position="327"/>
        <end position="340"/>
    </location>
</feature>
<dbReference type="InterPro" id="IPR035420">
    <property type="entry name" value="Spt6_SH2"/>
</dbReference>
<feature type="domain" description="Spt6 SH2" evidence="2">
    <location>
        <begin position="1877"/>
        <end position="2082"/>
    </location>
</feature>
<dbReference type="Gene3D" id="1.10.150.850">
    <property type="entry name" value="Spt6, helix-hairpin-helix domain"/>
    <property type="match status" value="1"/>
</dbReference>
<feature type="compositionally biased region" description="Low complexity" evidence="1">
    <location>
        <begin position="115"/>
        <end position="125"/>
    </location>
</feature>
<dbReference type="InterPro" id="IPR023319">
    <property type="entry name" value="Tex-like_HTH_dom_sf"/>
</dbReference>
<dbReference type="VEuPathDB" id="CryptoDB:CHUDEA6_5250"/>
<feature type="compositionally biased region" description="Low complexity" evidence="1">
    <location>
        <begin position="2148"/>
        <end position="2157"/>
    </location>
</feature>
<dbReference type="GO" id="GO:0042393">
    <property type="term" value="F:histone binding"/>
    <property type="evidence" value="ECO:0007669"/>
    <property type="project" value="TreeGrafter"/>
</dbReference>
<dbReference type="VEuPathDB" id="CryptoDB:ChTU502y2012_382g0370"/>
<feature type="compositionally biased region" description="Basic residues" evidence="1">
    <location>
        <begin position="87"/>
        <end position="96"/>
    </location>
</feature>
<feature type="compositionally biased region" description="Acidic residues" evidence="1">
    <location>
        <begin position="212"/>
        <end position="221"/>
    </location>
</feature>
<feature type="region of interest" description="Disordered" evidence="1">
    <location>
        <begin position="1"/>
        <end position="273"/>
    </location>
</feature>
<dbReference type="InterPro" id="IPR017072">
    <property type="entry name" value="TF_Spt6"/>
</dbReference>
<feature type="compositionally biased region" description="Basic and acidic residues" evidence="1">
    <location>
        <begin position="1469"/>
        <end position="1480"/>
    </location>
</feature>
<dbReference type="GO" id="GO:0140673">
    <property type="term" value="P:transcription elongation-coupled chromatin remodeling"/>
    <property type="evidence" value="ECO:0007669"/>
    <property type="project" value="InterPro"/>
</dbReference>
<dbReference type="InterPro" id="IPR023323">
    <property type="entry name" value="Tex-like_dom_sf"/>
</dbReference>
<feature type="compositionally biased region" description="Acidic residues" evidence="1">
    <location>
        <begin position="1115"/>
        <end position="1125"/>
    </location>
</feature>
<dbReference type="VEuPathDB" id="CryptoDB:Chro.60604"/>
<dbReference type="InterPro" id="IPR032706">
    <property type="entry name" value="Spt6_HHH"/>
</dbReference>
<sequence>MEQESRSSHEGGSNTNEATEKVFQSLEESGSQNLDVFDGNKANEKTFIEDKDELVGNTDKNELEDTQDDSTKILSSANKLTENSRAQRPKKKKRRQQGSIIGGGSLQALLHATTSENHSSQSDSSEISDDSRSEKRNRKRKSSVSKTQKKNREKYKMYIHDEAEEDDEDGEEKAREGSQERPNRRKRDSRSSSEDEDEDDEEGYDELKDFIADEVEEDGIDDSLVYRGPHILSHSASQGEGDLLASNDIPEPGNESSEDDDDDEILRGGLEEDDLALIEENTGIRLNKDSQKHRLKKVSEALDSPNKTLVGKDIGDLEDLLFNTGADQKEDSSYKPRDYDPVPGFDSENSEDADDWMVDDMDEKGLRGDEFNIIQSVFGDYDTVMDILMNKVSKNKDVLEGGPMLDSENYNNAKFPKVSEELDSEKTIVGGDHEIDMVDDMDEELFGEGIEREEGEVENIQDKMKKTTLQTLHSISEPAQLQGQFLTDFDGEVKYADIPERLYLLYGSRWKSLKERKISKQELQQEALWISRKFLQTYPELFKEELLRRSHNLEFKTSFPYVSNGGVMQVVSNAVFLVLDWILNERLDVPYISLHKMHLIQPPLNDFLLGKIVFLDSIYYKLKLSIESFQQKLLSIREKKSISDIFRISESYEIPEDHIIQAFLTVSGLQETLQSSYYFDSSRDIDNIRSYFLYHIDTPRFKQIEETSIGESSNIIKSTQIGKDNMGYSNRKQRRNYMIELFEYIETNELFKVWSPYIVSPYVLSLYLKSFTSPQFHCSTPSGTIPGLPNTFSLLPPGGPVLENSKTALHKWLEKLVRQDNPMFSNSEKILDSLIVYESRRLASFPAIRAKIFEYFLSNACITTVTTTKGEKTLSPNGVFWLARRLFRKPVNTLLPGTYLPLNDDSGSDAQNSNSNTLFDGCLCSEVLELERRGLIELIVHPLCIDDPAPWRGSDGEARIKERFLHEIGLLDSGIESNSIQKGSLPAPIMNRFDQEFRMYVNSDNIDNRIVRNILDELKYGYVSISGSIWSKLIQIPILHRLIEKELFPSFRIEVINYLKMRSQEYIAELCSLNLQKRLRVLPPKHPGKDETMLDTQNGKSGENHKGEKTKKDDDYDSDEDDFDNDYSGNTIESDDENFISRRSRNSRWRGASEDNFNTIKEEYNTNWGLNIISCVVEKAQNGFKVCVVSLDIFGELRDFLVMDHLLGNMSHRNSRHHDSRYNDKGDNSGSLESQRFEEDMENLIRFTKMYYPHYICVGISDRKSLELAGLWNNILKKVKRKDHKFTPGFLFVSMDVSRALVRRSGCDQKTSGTQKPKGLQSEYPMYVSLAVSVGRLVQNPLAEQLQLWEDSGNEIESELSANIFGLDNELGAINSSSSTGAKDWFNPITCLKLHRLQDSVDPKMLQFHLLLAIRSVVANLGVQINRMKGHSHLQSPLKFVSGLGPRKAKSLAFYLDSHPGPISTRSQLRQDDNHNETSHRKSSSTDNNHYEYDFRQGEQHQDGCLTKNVYLNAQVFLRIDEESCNEREYNRNLNIFDISRLSDVEDKELVLTILGNIRDQVSEESVSGIRQKSKEKDETVLWTWISKRSSKLETLDLEAYAKLMYENQDRPRLLPYLNRMLRELKKPYDCSFVSREFRGIEKSRQLRESFEISKEDLFIGCEITCRITGVLNNVRGPSRCPITLWFDQYNMKVVLEDFDTLWEELLDEFPKLQSVSFDNLFKLNTPLQAIVTNIDFSQHCVFVNLSQSKICNILNYLIDGVWRQQQYRLDMIEKHRYDNNSGGSSQSQGGQTNNTDSSSISMHNIAIQEYQRNDFNLLQDDLSALIWTDIRHFAFILFKKNLNVLSTSSGLNLNSGLGKNGIGSGDRLWDRESKGDNKYRGTILRTIHHPNFRSWTHEQIIEHMKSETVPLGEVIIKSSTKYIDKLNMYVKVCENPFMFKVINIDEFDQRLPGELGRRLRIDDSDFNDIDQILIQYVHPLKVHLSNVFSHPKYRSNMEYQNLVTELLVESSTSGNSIVWGIAADKQIPCRFHLISVPPNSRVGSSGARIHFEDGIYVNHKGFQLWRKSENTLRKLLNWWKTEGFFKRSKHLEDYKRYKEYMVRQKQGKANSEDDFGSRKFGTSHHNSYHYNSGGGGGGGGGGGSGGYQSQHSSNYSHSRHNHAADNFGSQTGGSHSKSGGGGSQYGSHSHSGGFRKSFHGYPPSQMEGGSAHHYPSAPEPYESSFQGNYRYSRR</sequence>
<feature type="region of interest" description="Disordered" evidence="1">
    <location>
        <begin position="1214"/>
        <end position="1234"/>
    </location>
</feature>
<feature type="compositionally biased region" description="Low complexity" evidence="1">
    <location>
        <begin position="1780"/>
        <end position="1796"/>
    </location>
</feature>
<evidence type="ECO:0000259" key="3">
    <source>
        <dbReference type="Pfam" id="PF14635"/>
    </source>
</evidence>
<accession>A0A0S4THN5</accession>
<feature type="region of interest" description="Disordered" evidence="1">
    <location>
        <begin position="1462"/>
        <end position="1491"/>
    </location>
</feature>
<feature type="compositionally biased region" description="Basic and acidic residues" evidence="1">
    <location>
        <begin position="1102"/>
        <end position="1114"/>
    </location>
</feature>
<dbReference type="InterPro" id="IPR037027">
    <property type="entry name" value="YqgF/RNaseH-like_dom_sf"/>
</dbReference>
<evidence type="ECO:0000313" key="4">
    <source>
        <dbReference type="EMBL" id="CUV06950.1"/>
    </source>
</evidence>
<name>A0A0S4THN5_CRYHO</name>
<dbReference type="OrthoDB" id="343921at2759"/>
<dbReference type="Pfam" id="PF14633">
    <property type="entry name" value="SH2_2"/>
    <property type="match status" value="1"/>
</dbReference>
<dbReference type="Gene3D" id="3.30.420.140">
    <property type="entry name" value="YqgF/RNase H-like domain"/>
    <property type="match status" value="1"/>
</dbReference>
<dbReference type="InterPro" id="IPR036860">
    <property type="entry name" value="SH2_dom_sf"/>
</dbReference>
<dbReference type="PANTHER" id="PTHR10145">
    <property type="entry name" value="TRANSCRIPTION ELONGATION FACTOR SPT6"/>
    <property type="match status" value="1"/>
</dbReference>
<feature type="compositionally biased region" description="Acidic residues" evidence="1">
    <location>
        <begin position="162"/>
        <end position="171"/>
    </location>
</feature>
<feature type="compositionally biased region" description="Polar residues" evidence="1">
    <location>
        <begin position="72"/>
        <end position="84"/>
    </location>
</feature>
<organism evidence="4">
    <name type="scientific">Cryptosporidium hominis</name>
    <dbReference type="NCBI Taxonomy" id="237895"/>
    <lineage>
        <taxon>Eukaryota</taxon>
        <taxon>Sar</taxon>
        <taxon>Alveolata</taxon>
        <taxon>Apicomplexa</taxon>
        <taxon>Conoidasida</taxon>
        <taxon>Coccidia</taxon>
        <taxon>Eucoccidiorida</taxon>
        <taxon>Eimeriorina</taxon>
        <taxon>Cryptosporidiidae</taxon>
        <taxon>Cryptosporidium</taxon>
    </lineage>
</organism>
<dbReference type="CDD" id="cd09918">
    <property type="entry name" value="SH2_Nterm_SPT6_like"/>
    <property type="match status" value="1"/>
</dbReference>